<keyword evidence="2" id="KW-1185">Reference proteome</keyword>
<dbReference type="EMBL" id="LSGP01000017">
    <property type="protein sequence ID" value="KYZ76142.1"/>
    <property type="molecule type" value="Genomic_DNA"/>
</dbReference>
<organism evidence="1 2">
    <name type="scientific">Anaerosporomusa subterranea</name>
    <dbReference type="NCBI Taxonomy" id="1794912"/>
    <lineage>
        <taxon>Bacteria</taxon>
        <taxon>Bacillati</taxon>
        <taxon>Bacillota</taxon>
        <taxon>Negativicutes</taxon>
        <taxon>Acetonemataceae</taxon>
        <taxon>Anaerosporomusa</taxon>
    </lineage>
</organism>
<accession>A0A154BQB8</accession>
<dbReference type="AlphaFoldDB" id="A0A154BQB8"/>
<name>A0A154BQB8_ANASB</name>
<dbReference type="RefSeq" id="WP_066241064.1">
    <property type="nucleotide sequence ID" value="NZ_LSGP01000017.1"/>
</dbReference>
<proteinExistence type="predicted"/>
<gene>
    <name evidence="1" type="ORF">AXX12_06780</name>
</gene>
<sequence length="108" mass="12185">MDTNDALFWWKYSPNVLRNKGDIIVPLKCAIKLPSELSVDFDGVAHSLIIDSRNRIRGTGAGDAIFNWLSQARLRLGDSVPVFFDQTSNKLIFDSKKAIRTIVQYASR</sequence>
<evidence type="ECO:0000313" key="1">
    <source>
        <dbReference type="EMBL" id="KYZ76142.1"/>
    </source>
</evidence>
<dbReference type="Proteomes" id="UP000076268">
    <property type="component" value="Unassembled WGS sequence"/>
</dbReference>
<evidence type="ECO:0000313" key="2">
    <source>
        <dbReference type="Proteomes" id="UP000076268"/>
    </source>
</evidence>
<protein>
    <submittedName>
        <fullName evidence="1">Uncharacterized protein</fullName>
    </submittedName>
</protein>
<reference evidence="1 2" key="1">
    <citation type="submission" date="2016-02" db="EMBL/GenBank/DDBJ databases">
        <title>Anaerosporomusa subterraneum gen. nov., sp. nov., a spore-forming obligate anaerobe isolated from saprolite.</title>
        <authorList>
            <person name="Choi J.K."/>
            <person name="Shah M."/>
            <person name="Yee N."/>
        </authorList>
    </citation>
    <scope>NUCLEOTIDE SEQUENCE [LARGE SCALE GENOMIC DNA]</scope>
    <source>
        <strain evidence="1 2">RU4</strain>
    </source>
</reference>
<comment type="caution">
    <text evidence="1">The sequence shown here is derived from an EMBL/GenBank/DDBJ whole genome shotgun (WGS) entry which is preliminary data.</text>
</comment>
<dbReference type="STRING" id="1794912.AXX12_06780"/>